<evidence type="ECO:0000256" key="1">
    <source>
        <dbReference type="ARBA" id="ARBA00022679"/>
    </source>
</evidence>
<feature type="domain" description="Glycosyltransferase subfamily 4-like N-terminal" evidence="3">
    <location>
        <begin position="98"/>
        <end position="206"/>
    </location>
</feature>
<accession>A0ABN6LB44</accession>
<dbReference type="Pfam" id="PF00534">
    <property type="entry name" value="Glycos_transf_1"/>
    <property type="match status" value="1"/>
</dbReference>
<name>A0ABN6LB44_9BACT</name>
<evidence type="ECO:0000313" key="5">
    <source>
        <dbReference type="Proteomes" id="UP001354989"/>
    </source>
</evidence>
<dbReference type="InterPro" id="IPR028098">
    <property type="entry name" value="Glyco_trans_4-like_N"/>
</dbReference>
<proteinExistence type="predicted"/>
<dbReference type="PANTHER" id="PTHR46401:SF2">
    <property type="entry name" value="GLYCOSYLTRANSFERASE WBBK-RELATED"/>
    <property type="match status" value="1"/>
</dbReference>
<dbReference type="SUPFAM" id="SSF53756">
    <property type="entry name" value="UDP-Glycosyltransferase/glycogen phosphorylase"/>
    <property type="match status" value="1"/>
</dbReference>
<protein>
    <submittedName>
        <fullName evidence="4">Uncharacterized protein</fullName>
    </submittedName>
</protein>
<dbReference type="Pfam" id="PF13439">
    <property type="entry name" value="Glyco_transf_4"/>
    <property type="match status" value="1"/>
</dbReference>
<dbReference type="PANTHER" id="PTHR46401">
    <property type="entry name" value="GLYCOSYLTRANSFERASE WBBK-RELATED"/>
    <property type="match status" value="1"/>
</dbReference>
<evidence type="ECO:0000259" key="2">
    <source>
        <dbReference type="Pfam" id="PF00534"/>
    </source>
</evidence>
<dbReference type="RefSeq" id="WP_338397762.1">
    <property type="nucleotide sequence ID" value="NZ_AP025292.1"/>
</dbReference>
<dbReference type="Proteomes" id="UP001354989">
    <property type="component" value="Chromosome"/>
</dbReference>
<keyword evidence="1" id="KW-0808">Transferase</keyword>
<dbReference type="InterPro" id="IPR001296">
    <property type="entry name" value="Glyco_trans_1"/>
</dbReference>
<keyword evidence="5" id="KW-1185">Reference proteome</keyword>
<evidence type="ECO:0000313" key="4">
    <source>
        <dbReference type="EMBL" id="BDC98603.1"/>
    </source>
</evidence>
<evidence type="ECO:0000259" key="3">
    <source>
        <dbReference type="Pfam" id="PF13439"/>
    </source>
</evidence>
<organism evidence="4 5">
    <name type="scientific">Persicobacter psychrovividus</name>
    <dbReference type="NCBI Taxonomy" id="387638"/>
    <lineage>
        <taxon>Bacteria</taxon>
        <taxon>Pseudomonadati</taxon>
        <taxon>Bacteroidota</taxon>
        <taxon>Cytophagia</taxon>
        <taxon>Cytophagales</taxon>
        <taxon>Persicobacteraceae</taxon>
        <taxon>Persicobacter</taxon>
    </lineage>
</organism>
<dbReference type="Gene3D" id="3.40.50.2000">
    <property type="entry name" value="Glycogen Phosphorylase B"/>
    <property type="match status" value="2"/>
</dbReference>
<dbReference type="EMBL" id="AP025292">
    <property type="protein sequence ID" value="BDC98603.1"/>
    <property type="molecule type" value="Genomic_DNA"/>
</dbReference>
<feature type="domain" description="Glycosyl transferase family 1" evidence="2">
    <location>
        <begin position="214"/>
        <end position="363"/>
    </location>
</feature>
<reference evidence="4 5" key="1">
    <citation type="submission" date="2021-12" db="EMBL/GenBank/DDBJ databases">
        <title>Genome sequencing of bacteria with rrn-lacking chromosome and rrn-plasmid.</title>
        <authorList>
            <person name="Anda M."/>
            <person name="Iwasaki W."/>
        </authorList>
    </citation>
    <scope>NUCLEOTIDE SEQUENCE [LARGE SCALE GENOMIC DNA]</scope>
    <source>
        <strain evidence="4 5">NBRC 101262</strain>
    </source>
</reference>
<gene>
    <name evidence="4" type="ORF">PEPS_08840</name>
</gene>
<sequence>MKSKILMIPTYWPIESSPIVGSQVLEQTELMSEEYDVQVLYCMPGMGLRRFLFHIFFSFILKDKGYSFVKGLLSAKVPTFGVYYYQSNFFSDKINDYFRNRAYFFVFDKLIKGGWEPNLLHSRGYEHGGVIASLLRDKSGIPFVHTENTALLLDDYFDTNRLKVYKSVLKSAKMVTTVSHFMKRNTLMHGFLQKDNVQVINNPVDSSLFKPIKKNKTNEKFVICITGYDSYIKDFDTCFRAIRTCLSLGYINFELKVGVTYGSFENLEVIANQYGILDHCTFIKQVSRSDMPEFVNSSNVFISTSIIETFGIATLEAMFCGIPVIATKNGGIDDFAKENNSVLIDVGDYIALSDAIVAIYEERIKFDAATIVDSVIHKFDEKSFLNKMISFYGDHI</sequence>